<dbReference type="GeneTree" id="ENSGT00940000169565"/>
<feature type="region of interest" description="Disordered" evidence="4">
    <location>
        <begin position="2479"/>
        <end position="2510"/>
    </location>
</feature>
<feature type="region of interest" description="Disordered" evidence="4">
    <location>
        <begin position="670"/>
        <end position="716"/>
    </location>
</feature>
<feature type="compositionally biased region" description="Basic and acidic residues" evidence="4">
    <location>
        <begin position="2492"/>
        <end position="2509"/>
    </location>
</feature>
<dbReference type="InterPro" id="IPR056829">
    <property type="entry name" value="Beta-prop_TEP1_2nd"/>
</dbReference>
<keyword evidence="8" id="KW-1185">Reference proteome</keyword>
<dbReference type="Gene3D" id="3.40.50.410">
    <property type="entry name" value="von Willebrand factor, type A domain"/>
    <property type="match status" value="1"/>
</dbReference>
<dbReference type="Pfam" id="PF25047">
    <property type="entry name" value="Beta-prop_TEP1_2nd"/>
    <property type="match status" value="1"/>
</dbReference>
<evidence type="ECO:0000256" key="2">
    <source>
        <dbReference type="ARBA" id="ARBA00022737"/>
    </source>
</evidence>
<evidence type="ECO:0000313" key="8">
    <source>
        <dbReference type="Proteomes" id="UP000242638"/>
    </source>
</evidence>
<dbReference type="Ensembl" id="ENSPRET00000002416.1">
    <property type="protein sequence ID" value="ENSPREP00000002368.1"/>
    <property type="gene ID" value="ENSPREG00000001741.1"/>
</dbReference>
<dbReference type="Proteomes" id="UP000242638">
    <property type="component" value="Unassembled WGS sequence"/>
</dbReference>
<dbReference type="GO" id="GO:0003720">
    <property type="term" value="F:telomerase activity"/>
    <property type="evidence" value="ECO:0007669"/>
    <property type="project" value="TreeGrafter"/>
</dbReference>
<dbReference type="Pfam" id="PF05729">
    <property type="entry name" value="NACHT"/>
    <property type="match status" value="1"/>
</dbReference>
<dbReference type="CDD" id="cd00200">
    <property type="entry name" value="WD40"/>
    <property type="match status" value="2"/>
</dbReference>
<feature type="compositionally biased region" description="Acidic residues" evidence="4">
    <location>
        <begin position="686"/>
        <end position="698"/>
    </location>
</feature>
<organism evidence="7 8">
    <name type="scientific">Poecilia reticulata</name>
    <name type="common">Guppy</name>
    <name type="synonym">Acanthophacelus reticulatus</name>
    <dbReference type="NCBI Taxonomy" id="8081"/>
    <lineage>
        <taxon>Eukaryota</taxon>
        <taxon>Metazoa</taxon>
        <taxon>Chordata</taxon>
        <taxon>Craniata</taxon>
        <taxon>Vertebrata</taxon>
        <taxon>Euteleostomi</taxon>
        <taxon>Actinopterygii</taxon>
        <taxon>Neopterygii</taxon>
        <taxon>Teleostei</taxon>
        <taxon>Neoteleostei</taxon>
        <taxon>Acanthomorphata</taxon>
        <taxon>Ovalentaria</taxon>
        <taxon>Atherinomorphae</taxon>
        <taxon>Cyprinodontiformes</taxon>
        <taxon>Poeciliidae</taxon>
        <taxon>Poeciliinae</taxon>
        <taxon>Poecilia</taxon>
    </lineage>
</organism>
<dbReference type="InterPro" id="IPR015943">
    <property type="entry name" value="WD40/YVTN_repeat-like_dom_sf"/>
</dbReference>
<feature type="domain" description="NACHT" evidence="5">
    <location>
        <begin position="1161"/>
        <end position="1367"/>
    </location>
</feature>
<dbReference type="PANTHER" id="PTHR44791">
    <property type="entry name" value="TELOMERASE PROTEIN COMPONENT 1 TEP1"/>
    <property type="match status" value="1"/>
</dbReference>
<feature type="repeat" description="WD" evidence="3">
    <location>
        <begin position="1755"/>
        <end position="1796"/>
    </location>
</feature>
<feature type="repeat" description="WD" evidence="3">
    <location>
        <begin position="1838"/>
        <end position="1880"/>
    </location>
</feature>
<keyword evidence="1 3" id="KW-0853">WD repeat</keyword>
<dbReference type="SUPFAM" id="SSF50978">
    <property type="entry name" value="WD40 repeat-like"/>
    <property type="match status" value="3"/>
</dbReference>
<dbReference type="STRING" id="8081.ENSPREP00000002368"/>
<dbReference type="InterPro" id="IPR056828">
    <property type="entry name" value="Beta-prop_TEP1_C"/>
</dbReference>
<dbReference type="RefSeq" id="XP_008432242.1">
    <property type="nucleotide sequence ID" value="XM_008434020.2"/>
</dbReference>
<sequence>MKALTLQQVNAASGSQTSNYCPPSLENKILSQVSTMTSGSSLFHPSSLPSLQPTRLSSTSSSSLLLSSSSSVSSPLLSTQNTLLSSGSQSRTSSFTSTVASNALVSSPLTGDSLLNRFADPPSFLKQNGQKKNNAKEEEEEISEEMQSSFEESSVQLDEDIMLFEEQNDEEDAEVAMEMPVVEMDMINQKPDGSVAVRQEEFPELDRGNKSTLERLKDKKYLLLNAVCCSLVNKSKPPGQPDWNSEDSVWTKITQLAKDVSDRDPEFLLKVAVYTRQELNIRITTNFLVALAANLAPTKPHVRRYFCAAVQLPSDWLEIVRIYSTCFTQCLPTCLKKGMVDKFKQFSEYQLAKYNTRKHRCKHSRKKQKGKKPSKSDLEQWAKFLKSDPGILKKFFQLEGSREVVDKKQSEFSIKKLIKKLHIKEPAEFVMAILGKKYPSDAMAFTRSGIKGVWEPDRAGQRMKLKEPRTWERLISLEGNKAATWQKLIDSGSLPFMAMLRNLRNMITKGISEAHHKKILRRLTNQKAVIQSRQFPFRFLAAYKVILELRALASASQKAIPPAKEILLSILKKVPKSPRSRHDWEKCKKGRMKLTLGVPFIYRLYKNKKAQLLKANQRLYSVDLLDRYRKALETAVQISCNYNVPPLPGNTVLFVATHLWNDESWSRKQDFCIPPDPEELDKVKEEEEEEEEEKDDDDDRKKRRRKEEEHDPLTPTMMEVSALLALMIKNRSENCRLFRTCNNDCNEVELRSDVLLENTRRLAKEMEESTNHRGDSPLYQLLTEKNKVDNIITIAHSWLDNELVWAIKNYKTKNKKALSVNIFISDSHVGLSEEPDDRNHVVLRGFSEQILRFVAERGSSRLLDHIEHLDKLYNIPPPDGAKGPQTSNVVSVPAAPKLRWRGVRVFISSTFRDMHAERDVLVRSVFPELRRRAAAHCLHLQEVELRWGVTEEESERAAALCLSEVCRSQMLVAILGERYGQVPPRPDLPDLPQYSWLASAPAGLSITEMEIRQFQALFPGAAQQRMFCYFRDPSIIKSVPVAWRSDFAAESKDADAKLSSLKRRLLDDGVKVTENYPCMWGGVVEGKPYVKKLEDFGKAVLEDLWLAVQKLFVEEDVEADSALEVCEQEVHQGALQRQFFGRTKLLSNAGETVERVQNKGGMVVIEGGPGEGKTVFMAALADSLRTGLTSKTNLRCDVISYSTSASQSARSVENLLRCLAQWLRNDKHSEEESPLPHLYKDLLSEFHSTLSERKKKKPLVVLVDGVDLVQDGKGQFSSDWIPQLLAQGVCLVLSVASSSPLLQTLAKKKGAELFPLGQLSMPDKREIVQKELDVFGKKLSDSAFNNQLQMLITKKGAVSPLYLHLACEDLKNFASFEKLKETLQGLPQSLSLLVQSSMERLCNQYRDVPGLRLSLAALTVSKNGLKERDLYSVLNTCNSLSSPDGQVTWEEVLQLSRKPKGRVPMATFTRIVQNLQSLTGPSHCQNTDYVFALSNPEVKRGFEGFFLPTETERFRAHLILAGYLWATADPEGNDTFLHSQADALMHLPSSLIQIGQQRALDLLLSNYYFLHANVSHGLLHHLLETYDLYDKKPKNAPHSDLDKHLDDCRDFLKRHTSTLSPWPALFIQQALNEPPETSAHIWASGLQGKRSVRVIECLNSSEGDAPEMSALVSTFSSEPTCVVLSPDKQLVVVGTGQGTLHFVNVQTGQEVKSLVSSCDGVSSCVFLNDARLVSTSFDGRLEVWDVLNGCRTALIDGHANTITASDITPDRKHLATVSLDLTLKVWSSAKANEVASLPSTSPFNCVTFDPEGHLLAAGCWNGNVIVWNWLQNKIETSLCGHRRSVRSLCFSPSSSSMLCSGCVSGQVRLWSVSTSTCVGVFQAHSGAAETLAFLEDGAMLLSAGSDHTLHLWSGGLGRSVTALKSDECELEPPQKKLKCATSDPAALCVAVSGDYAAVGYHGDGIKLFRTGSGEKIWASTDLGVSVHCLLWVPEDPERSGPELLISGGSDKHLRLWRKNEGEEGVVEGLKQLRMIGMQTGSILVMRQNSTVLASASDDFSIALTPLKDLSDASKLKAKALLRGHQGGITCLAFSPDGSRLLSGGKDQALMVWSADPNQAALLKSFPNAHRDWITGCAWTPDCAVSSSNDGRLCFWDLEVGSHLKEISWRNPLTSVCCLGRHVIAGSSEGALHVWDWEKNTEICHISAHKQRINHCSLLPNADEEKETEPGELTVFTASDDGTVQLWKPLQVEHFSTFLGHSGAVHGVAQKGEVPEFLTVSEDGSLRCWAWRTDTSAYRKGPISALCFSQTADFMLVGYESGLLELWHQNSVVDHKQVSDGPIAAACWMPDHQFAVSYMNIMVVDVWKLVWNQQHTKVSLVKVRSYKVRNPMVRLFYCSLLMGVTYPGMLCDVAEDEGDAWNRQSSSWFLNVDILSVVRNDEKSVWLAGRGDGEIHLGFFFGLGPETTVNSSFSSMSMKFSNKKDEEKEEEEQDKKEEEKDGENKEEQERGSLITAMTVDKEFVVCGDDDGNMWFNQHPDVSSWSDRKPAHLDRITHLKLTDGVIISASCDRTLKLWDRNTKKQVGMFVCGGPVLFLELNPGNPSELVCADGRGKIYFLSWKD</sequence>
<evidence type="ECO:0000259" key="5">
    <source>
        <dbReference type="PROSITE" id="PS50837"/>
    </source>
</evidence>
<dbReference type="Gene3D" id="1.25.40.370">
    <property type="match status" value="1"/>
</dbReference>
<dbReference type="InterPro" id="IPR036465">
    <property type="entry name" value="vWFA_dom_sf"/>
</dbReference>
<dbReference type="Pfam" id="PF05731">
    <property type="entry name" value="TROVE"/>
    <property type="match status" value="1"/>
</dbReference>
<dbReference type="InterPro" id="IPR019775">
    <property type="entry name" value="WD40_repeat_CS"/>
</dbReference>
<dbReference type="SUPFAM" id="SSF140864">
    <property type="entry name" value="TROVE domain-like"/>
    <property type="match status" value="1"/>
</dbReference>
<feature type="repeat" description="WD" evidence="3">
    <location>
        <begin position="2126"/>
        <end position="2165"/>
    </location>
</feature>
<dbReference type="InterPro" id="IPR025139">
    <property type="entry name" value="DUF4062"/>
</dbReference>
<feature type="repeat" description="WD" evidence="3">
    <location>
        <begin position="2081"/>
        <end position="2122"/>
    </location>
</feature>
<dbReference type="InterPro" id="IPR037214">
    <property type="entry name" value="TROVE_dom_sf"/>
</dbReference>
<dbReference type="InterPro" id="IPR008858">
    <property type="entry name" value="TROVE_dom"/>
</dbReference>
<feature type="repeat" description="WD" evidence="3">
    <location>
        <begin position="2547"/>
        <end position="2586"/>
    </location>
</feature>
<dbReference type="RefSeq" id="XP_008432243.1">
    <property type="nucleotide sequence ID" value="XM_008434021.2"/>
</dbReference>
<keyword evidence="2" id="KW-0677">Repeat</keyword>
<evidence type="ECO:0000313" key="7">
    <source>
        <dbReference type="Ensembl" id="ENSPREP00000002368.1"/>
    </source>
</evidence>
<dbReference type="Bgee" id="ENSPREG00000001741">
    <property type="expression patterns" value="Expressed in caudal fin and 1 other cell type or tissue"/>
</dbReference>
<feature type="region of interest" description="Disordered" evidence="4">
    <location>
        <begin position="118"/>
        <end position="152"/>
    </location>
</feature>
<feature type="domain" description="TROVE" evidence="6">
    <location>
        <begin position="205"/>
        <end position="649"/>
    </location>
</feature>
<evidence type="ECO:0000259" key="6">
    <source>
        <dbReference type="PROSITE" id="PS50988"/>
    </source>
</evidence>
<reference evidence="8" key="1">
    <citation type="submission" date="2013-11" db="EMBL/GenBank/DDBJ databases">
        <title>The genomic landscape of the Guanapo guppy.</title>
        <authorList>
            <person name="Kuenstner A."/>
            <person name="Dreyer C."/>
        </authorList>
    </citation>
    <scope>NUCLEOTIDE SEQUENCE</scope>
    <source>
        <strain evidence="8">Guanapo</strain>
    </source>
</reference>
<dbReference type="GO" id="GO:0070034">
    <property type="term" value="F:telomerase RNA binding"/>
    <property type="evidence" value="ECO:0007669"/>
    <property type="project" value="TreeGrafter"/>
</dbReference>
<dbReference type="InterPro" id="IPR045804">
    <property type="entry name" value="DUF5920"/>
</dbReference>
<proteinExistence type="predicted"/>
<accession>A0A3P9MYM1</accession>
<dbReference type="Pfam" id="PF00400">
    <property type="entry name" value="WD40"/>
    <property type="match status" value="5"/>
</dbReference>
<dbReference type="PROSITE" id="PS50988">
    <property type="entry name" value="TROVE"/>
    <property type="match status" value="1"/>
</dbReference>
<dbReference type="GO" id="GO:0000722">
    <property type="term" value="P:telomere maintenance via recombination"/>
    <property type="evidence" value="ECO:0007669"/>
    <property type="project" value="TreeGrafter"/>
</dbReference>
<dbReference type="PROSITE" id="PS50837">
    <property type="entry name" value="NACHT"/>
    <property type="match status" value="1"/>
</dbReference>
<dbReference type="SUPFAM" id="SSF52540">
    <property type="entry name" value="P-loop containing nucleoside triphosphate hydrolases"/>
    <property type="match status" value="1"/>
</dbReference>
<dbReference type="PANTHER" id="PTHR44791:SF1">
    <property type="entry name" value="TELOMERASE PROTEIN COMPONENT 1"/>
    <property type="match status" value="1"/>
</dbReference>
<dbReference type="Pfam" id="PF25048">
    <property type="entry name" value="Beta-prop_TEP1_C"/>
    <property type="match status" value="1"/>
</dbReference>
<dbReference type="InterPro" id="IPR001680">
    <property type="entry name" value="WD40_rpt"/>
</dbReference>
<dbReference type="OMA" id="WQILPKG"/>
<dbReference type="Gene3D" id="2.130.10.10">
    <property type="entry name" value="YVTN repeat-like/Quinoprotein amine dehydrogenase"/>
    <property type="match status" value="5"/>
</dbReference>
<protein>
    <submittedName>
        <fullName evidence="7">Telomerase associated protein 1</fullName>
    </submittedName>
</protein>
<reference evidence="7" key="3">
    <citation type="submission" date="2025-09" db="UniProtKB">
        <authorList>
            <consortium name="Ensembl"/>
        </authorList>
    </citation>
    <scope>IDENTIFICATION</scope>
    <source>
        <strain evidence="7">Guanapo</strain>
    </source>
</reference>
<evidence type="ECO:0000256" key="3">
    <source>
        <dbReference type="PROSITE-ProRule" id="PRU00221"/>
    </source>
</evidence>
<dbReference type="KEGG" id="pret:103479535"/>
<evidence type="ECO:0000256" key="1">
    <source>
        <dbReference type="ARBA" id="ARBA00022574"/>
    </source>
</evidence>
<dbReference type="PROSITE" id="PS50294">
    <property type="entry name" value="WD_REPEATS_REGION"/>
    <property type="match status" value="4"/>
</dbReference>
<dbReference type="PROSITE" id="PS50082">
    <property type="entry name" value="WD_REPEATS_2"/>
    <property type="match status" value="7"/>
</dbReference>
<dbReference type="PROSITE" id="PS00678">
    <property type="entry name" value="WD_REPEATS_1"/>
    <property type="match status" value="1"/>
</dbReference>
<dbReference type="RefSeq" id="XP_008432241.1">
    <property type="nucleotide sequence ID" value="XM_008434019.2"/>
</dbReference>
<feature type="repeat" description="WD" evidence="3">
    <location>
        <begin position="2257"/>
        <end position="2298"/>
    </location>
</feature>
<dbReference type="CTD" id="7011"/>
<dbReference type="GeneID" id="103479535"/>
<name>A0A3P9MYM1_POERE</name>
<feature type="repeat" description="WD" evidence="3">
    <location>
        <begin position="1881"/>
        <end position="1913"/>
    </location>
</feature>
<reference evidence="7" key="2">
    <citation type="submission" date="2025-08" db="UniProtKB">
        <authorList>
            <consortium name="Ensembl"/>
        </authorList>
    </citation>
    <scope>IDENTIFICATION</scope>
    <source>
        <strain evidence="7">Guanapo</strain>
    </source>
</reference>
<dbReference type="SMART" id="SM00320">
    <property type="entry name" value="WD40"/>
    <property type="match status" value="16"/>
</dbReference>
<evidence type="ECO:0000256" key="4">
    <source>
        <dbReference type="SAM" id="MobiDB-lite"/>
    </source>
</evidence>
<dbReference type="InterPro" id="IPR052652">
    <property type="entry name" value="Telomerase_Complex_Comp"/>
</dbReference>
<dbReference type="InterPro" id="IPR007111">
    <property type="entry name" value="NACHT_NTPase"/>
</dbReference>
<dbReference type="Pfam" id="PF13271">
    <property type="entry name" value="DUF4062"/>
    <property type="match status" value="1"/>
</dbReference>
<dbReference type="Pfam" id="PF19334">
    <property type="entry name" value="DUF5920"/>
    <property type="match status" value="1"/>
</dbReference>
<dbReference type="InterPro" id="IPR027417">
    <property type="entry name" value="P-loop_NTPase"/>
</dbReference>
<dbReference type="Gene3D" id="3.40.50.300">
    <property type="entry name" value="P-loop containing nucleotide triphosphate hydrolases"/>
    <property type="match status" value="1"/>
</dbReference>
<dbReference type="GO" id="GO:0005697">
    <property type="term" value="C:telomerase holoenzyme complex"/>
    <property type="evidence" value="ECO:0007669"/>
    <property type="project" value="TreeGrafter"/>
</dbReference>
<dbReference type="InterPro" id="IPR036322">
    <property type="entry name" value="WD40_repeat_dom_sf"/>
</dbReference>
<dbReference type="OrthoDB" id="427368at2759"/>